<keyword evidence="2" id="KW-1185">Reference proteome</keyword>
<proteinExistence type="predicted"/>
<comment type="caution">
    <text evidence="1">The sequence shown here is derived from an EMBL/GenBank/DDBJ whole genome shotgun (WGS) entry which is preliminary data.</text>
</comment>
<dbReference type="AlphaFoldDB" id="A0AAV2HT43"/>
<evidence type="ECO:0000313" key="2">
    <source>
        <dbReference type="Proteomes" id="UP001497497"/>
    </source>
</evidence>
<dbReference type="Proteomes" id="UP001497497">
    <property type="component" value="Unassembled WGS sequence"/>
</dbReference>
<dbReference type="EMBL" id="CAXITT010000251">
    <property type="protein sequence ID" value="CAL1537144.1"/>
    <property type="molecule type" value="Genomic_DNA"/>
</dbReference>
<accession>A0AAV2HT43</accession>
<sequence>KEIRKKLNCTSKELDNSEDVITGDTQRRADGAVVNSTPGYEALECTENLEVAIEVDECFIGASEMGLPLAAENDTYLLHQDKGKIFQGLLKNQTTCLGSKAKKKVDFIKKQEPPGVSKG</sequence>
<evidence type="ECO:0000313" key="1">
    <source>
        <dbReference type="EMBL" id="CAL1537144.1"/>
    </source>
</evidence>
<reference evidence="1 2" key="1">
    <citation type="submission" date="2024-04" db="EMBL/GenBank/DDBJ databases">
        <authorList>
            <consortium name="Genoscope - CEA"/>
            <person name="William W."/>
        </authorList>
    </citation>
    <scope>NUCLEOTIDE SEQUENCE [LARGE SCALE GENOMIC DNA]</scope>
</reference>
<protein>
    <submittedName>
        <fullName evidence="1">Uncharacterized protein</fullName>
    </submittedName>
</protein>
<feature type="non-terminal residue" evidence="1">
    <location>
        <position position="1"/>
    </location>
</feature>
<feature type="non-terminal residue" evidence="1">
    <location>
        <position position="119"/>
    </location>
</feature>
<gene>
    <name evidence="1" type="ORF">GSLYS_00011057001</name>
</gene>
<organism evidence="1 2">
    <name type="scientific">Lymnaea stagnalis</name>
    <name type="common">Great pond snail</name>
    <name type="synonym">Helix stagnalis</name>
    <dbReference type="NCBI Taxonomy" id="6523"/>
    <lineage>
        <taxon>Eukaryota</taxon>
        <taxon>Metazoa</taxon>
        <taxon>Spiralia</taxon>
        <taxon>Lophotrochozoa</taxon>
        <taxon>Mollusca</taxon>
        <taxon>Gastropoda</taxon>
        <taxon>Heterobranchia</taxon>
        <taxon>Euthyneura</taxon>
        <taxon>Panpulmonata</taxon>
        <taxon>Hygrophila</taxon>
        <taxon>Lymnaeoidea</taxon>
        <taxon>Lymnaeidae</taxon>
        <taxon>Lymnaea</taxon>
    </lineage>
</organism>
<name>A0AAV2HT43_LYMST</name>